<evidence type="ECO:0000256" key="3">
    <source>
        <dbReference type="ARBA" id="ARBA00022448"/>
    </source>
</evidence>
<feature type="transmembrane region" description="Helical" evidence="12">
    <location>
        <begin position="249"/>
        <end position="270"/>
    </location>
</feature>
<dbReference type="NCBIfam" id="TIGR00203">
    <property type="entry name" value="cydB"/>
    <property type="match status" value="1"/>
</dbReference>
<keyword evidence="9 12" id="KW-1133">Transmembrane helix</keyword>
<dbReference type="Pfam" id="PF02322">
    <property type="entry name" value="Cyt_bd_oxida_II"/>
    <property type="match status" value="1"/>
</dbReference>
<evidence type="ECO:0000256" key="5">
    <source>
        <dbReference type="ARBA" id="ARBA00022617"/>
    </source>
</evidence>
<evidence type="ECO:0000256" key="2">
    <source>
        <dbReference type="ARBA" id="ARBA00007543"/>
    </source>
</evidence>
<feature type="transmembrane region" description="Helical" evidence="12">
    <location>
        <begin position="160"/>
        <end position="186"/>
    </location>
</feature>
<evidence type="ECO:0000256" key="10">
    <source>
        <dbReference type="ARBA" id="ARBA00023004"/>
    </source>
</evidence>
<reference evidence="13 14" key="1">
    <citation type="submission" date="2024-07" db="EMBL/GenBank/DDBJ databases">
        <authorList>
            <person name="Thanompreechachai J."/>
            <person name="Duangmal K."/>
        </authorList>
    </citation>
    <scope>NUCLEOTIDE SEQUENCE [LARGE SCALE GENOMIC DNA]</scope>
    <source>
        <strain evidence="13 14">TBRC 1896</strain>
    </source>
</reference>
<keyword evidence="7" id="KW-0479">Metal-binding</keyword>
<keyword evidence="5" id="KW-0349">Heme</keyword>
<feature type="transmembrane region" description="Helical" evidence="12">
    <location>
        <begin position="222"/>
        <end position="240"/>
    </location>
</feature>
<gene>
    <name evidence="13" type="primary">cydB</name>
    <name evidence="13" type="ORF">AB2L28_11530</name>
</gene>
<evidence type="ECO:0000313" key="13">
    <source>
        <dbReference type="EMBL" id="MEZ0492865.1"/>
    </source>
</evidence>
<evidence type="ECO:0000256" key="9">
    <source>
        <dbReference type="ARBA" id="ARBA00022989"/>
    </source>
</evidence>
<dbReference type="RefSeq" id="WP_370718934.1">
    <property type="nucleotide sequence ID" value="NZ_JBGGTQ010000005.1"/>
</dbReference>
<dbReference type="Proteomes" id="UP001566476">
    <property type="component" value="Unassembled WGS sequence"/>
</dbReference>
<feature type="transmembrane region" description="Helical" evidence="12">
    <location>
        <begin position="290"/>
        <end position="312"/>
    </location>
</feature>
<evidence type="ECO:0000256" key="6">
    <source>
        <dbReference type="ARBA" id="ARBA00022692"/>
    </source>
</evidence>
<organism evidence="13 14">
    <name type="scientific">Kineococcus mangrovi</name>
    <dbReference type="NCBI Taxonomy" id="1660183"/>
    <lineage>
        <taxon>Bacteria</taxon>
        <taxon>Bacillati</taxon>
        <taxon>Actinomycetota</taxon>
        <taxon>Actinomycetes</taxon>
        <taxon>Kineosporiales</taxon>
        <taxon>Kineosporiaceae</taxon>
        <taxon>Kineococcus</taxon>
    </lineage>
</organism>
<keyword evidence="8" id="KW-0249">Electron transport</keyword>
<feature type="transmembrane region" description="Helical" evidence="12">
    <location>
        <begin position="74"/>
        <end position="98"/>
    </location>
</feature>
<feature type="transmembrane region" description="Helical" evidence="12">
    <location>
        <begin position="119"/>
        <end position="140"/>
    </location>
</feature>
<keyword evidence="10" id="KW-0408">Iron</keyword>
<keyword evidence="4" id="KW-1003">Cell membrane</keyword>
<evidence type="ECO:0000256" key="7">
    <source>
        <dbReference type="ARBA" id="ARBA00022723"/>
    </source>
</evidence>
<accession>A0ABV4I4A3</accession>
<dbReference type="PANTHER" id="PTHR43141">
    <property type="entry name" value="CYTOCHROME BD2 SUBUNIT II"/>
    <property type="match status" value="1"/>
</dbReference>
<sequence>MELTTVWFILIAVLWTGYLVLEGFDFGVGMLLAPLSRDDTERRTLLATIGPVWDGNEVWLLVAGGATFAAFPEWYASMFSGFYLALLLVLVALILRAVAFEFRGKVDDPVWRARWDRCIAVGSWVPSLIWGVAFANLVQGVPMDAEHRFTGTLLTLLNPYALLGGLALLTVFLAHGASFLALRTLGQVRERAARAGDVLTPVALLVAGSWAVLTQLLHGRTWTWAAVAVAAGALAGAVVAGRRRAEGRAFAATAVAIVAVVVLVFGSLFPDVMPASTDPAHGLTVTNASSGHYTLVVMTWVAAVLTPLVLLYQGWTYWVFRRRIGVHHVPASTGLPAARATSGR</sequence>
<dbReference type="InterPro" id="IPR003317">
    <property type="entry name" value="Cyt-d_oxidase_su2"/>
</dbReference>
<comment type="similarity">
    <text evidence="2">Belongs to the cytochrome ubiquinol oxidase subunit 2 family.</text>
</comment>
<feature type="transmembrane region" description="Helical" evidence="12">
    <location>
        <begin position="6"/>
        <end position="33"/>
    </location>
</feature>
<dbReference type="EMBL" id="JBGGTQ010000005">
    <property type="protein sequence ID" value="MEZ0492865.1"/>
    <property type="molecule type" value="Genomic_DNA"/>
</dbReference>
<evidence type="ECO:0000256" key="4">
    <source>
        <dbReference type="ARBA" id="ARBA00022475"/>
    </source>
</evidence>
<protein>
    <submittedName>
        <fullName evidence="13">Cytochrome d ubiquinol oxidase subunit II</fullName>
    </submittedName>
</protein>
<evidence type="ECO:0000256" key="11">
    <source>
        <dbReference type="ARBA" id="ARBA00023136"/>
    </source>
</evidence>
<evidence type="ECO:0000313" key="14">
    <source>
        <dbReference type="Proteomes" id="UP001566476"/>
    </source>
</evidence>
<evidence type="ECO:0000256" key="12">
    <source>
        <dbReference type="SAM" id="Phobius"/>
    </source>
</evidence>
<evidence type="ECO:0000256" key="1">
    <source>
        <dbReference type="ARBA" id="ARBA00004651"/>
    </source>
</evidence>
<keyword evidence="11 12" id="KW-0472">Membrane</keyword>
<comment type="subcellular location">
    <subcellularLocation>
        <location evidence="1">Cell membrane</location>
        <topology evidence="1">Multi-pass membrane protein</topology>
    </subcellularLocation>
</comment>
<dbReference type="PANTHER" id="PTHR43141:SF5">
    <property type="entry name" value="CYTOCHROME BD-I UBIQUINOL OXIDASE SUBUNIT 2"/>
    <property type="match status" value="1"/>
</dbReference>
<keyword evidence="6 12" id="KW-0812">Transmembrane</keyword>
<comment type="caution">
    <text evidence="13">The sequence shown here is derived from an EMBL/GenBank/DDBJ whole genome shotgun (WGS) entry which is preliminary data.</text>
</comment>
<dbReference type="PIRSF" id="PIRSF000267">
    <property type="entry name" value="Cyt_oxidse_sub2"/>
    <property type="match status" value="1"/>
</dbReference>
<keyword evidence="14" id="KW-1185">Reference proteome</keyword>
<name>A0ABV4I4A3_9ACTN</name>
<evidence type="ECO:0000256" key="8">
    <source>
        <dbReference type="ARBA" id="ARBA00022982"/>
    </source>
</evidence>
<keyword evidence="3" id="KW-0813">Transport</keyword>
<proteinExistence type="inferred from homology"/>
<feature type="transmembrane region" description="Helical" evidence="12">
    <location>
        <begin position="198"/>
        <end position="216"/>
    </location>
</feature>